<evidence type="ECO:0000313" key="2">
    <source>
        <dbReference type="EMBL" id="MFD1786580.1"/>
    </source>
</evidence>
<accession>A0ABW4NBA2</accession>
<evidence type="ECO:0008006" key="4">
    <source>
        <dbReference type="Google" id="ProtNLM"/>
    </source>
</evidence>
<evidence type="ECO:0000313" key="3">
    <source>
        <dbReference type="Proteomes" id="UP001597283"/>
    </source>
</evidence>
<organism evidence="2 3">
    <name type="scientific">Sphingomonas floccifaciens</name>
    <dbReference type="NCBI Taxonomy" id="1844115"/>
    <lineage>
        <taxon>Bacteria</taxon>
        <taxon>Pseudomonadati</taxon>
        <taxon>Pseudomonadota</taxon>
        <taxon>Alphaproteobacteria</taxon>
        <taxon>Sphingomonadales</taxon>
        <taxon>Sphingomonadaceae</taxon>
        <taxon>Sphingomonas</taxon>
    </lineage>
</organism>
<proteinExistence type="predicted"/>
<sequence>MSETAERDDPKLWERVKKKVTAGSKGGKAGEWSARKAQMAVAEYKKAGGGYVGARDGDNSLHEWTEEDWGTKSGKPSGKTGERYLPAKARKALTKGEYDRTTEKKRRDTKHGQQFSAQPKDVARKTAAYRDKVGPTKADLMAEARRRDIKGRSTMTKAELAKALGK</sequence>
<feature type="region of interest" description="Disordered" evidence="1">
    <location>
        <begin position="49"/>
        <end position="166"/>
    </location>
</feature>
<comment type="caution">
    <text evidence="2">The sequence shown here is derived from an EMBL/GenBank/DDBJ whole genome shotgun (WGS) entry which is preliminary data.</text>
</comment>
<dbReference type="EMBL" id="JBHUFC010000002">
    <property type="protein sequence ID" value="MFD1786580.1"/>
    <property type="molecule type" value="Genomic_DNA"/>
</dbReference>
<protein>
    <recommendedName>
        <fullName evidence="4">DUF5872 domain-containing protein</fullName>
    </recommendedName>
</protein>
<dbReference type="RefSeq" id="WP_380938702.1">
    <property type="nucleotide sequence ID" value="NZ_JBHUFC010000002.1"/>
</dbReference>
<evidence type="ECO:0000256" key="1">
    <source>
        <dbReference type="SAM" id="MobiDB-lite"/>
    </source>
</evidence>
<gene>
    <name evidence="2" type="ORF">ACFSC3_03245</name>
</gene>
<feature type="compositionally biased region" description="Basic and acidic residues" evidence="1">
    <location>
        <begin position="94"/>
        <end position="106"/>
    </location>
</feature>
<feature type="compositionally biased region" description="Basic and acidic residues" evidence="1">
    <location>
        <begin position="55"/>
        <end position="64"/>
    </location>
</feature>
<dbReference type="Proteomes" id="UP001597283">
    <property type="component" value="Unassembled WGS sequence"/>
</dbReference>
<feature type="compositionally biased region" description="Basic and acidic residues" evidence="1">
    <location>
        <begin position="121"/>
        <end position="146"/>
    </location>
</feature>
<name>A0ABW4NBA2_9SPHN</name>
<reference evidence="3" key="1">
    <citation type="journal article" date="2019" name="Int. J. Syst. Evol. Microbiol.">
        <title>The Global Catalogue of Microorganisms (GCM) 10K type strain sequencing project: providing services to taxonomists for standard genome sequencing and annotation.</title>
        <authorList>
            <consortium name="The Broad Institute Genomics Platform"/>
            <consortium name="The Broad Institute Genome Sequencing Center for Infectious Disease"/>
            <person name="Wu L."/>
            <person name="Ma J."/>
        </authorList>
    </citation>
    <scope>NUCLEOTIDE SEQUENCE [LARGE SCALE GENOMIC DNA]</scope>
    <source>
        <strain evidence="3">Q85</strain>
    </source>
</reference>
<keyword evidence="3" id="KW-1185">Reference proteome</keyword>